<evidence type="ECO:0000313" key="6">
    <source>
        <dbReference type="Proteomes" id="UP000825729"/>
    </source>
</evidence>
<dbReference type="SUPFAM" id="SSF50965">
    <property type="entry name" value="Galactose oxidase, central domain"/>
    <property type="match status" value="1"/>
</dbReference>
<dbReference type="InterPro" id="IPR037293">
    <property type="entry name" value="Gal_Oxidase_central_sf"/>
</dbReference>
<feature type="chain" id="PRO_5043383923" evidence="2">
    <location>
        <begin position="20"/>
        <end position="567"/>
    </location>
</feature>
<dbReference type="Gene3D" id="2.60.40.10">
    <property type="entry name" value="Immunoglobulins"/>
    <property type="match status" value="1"/>
</dbReference>
<dbReference type="EMBL" id="JAINDJ010000003">
    <property type="protein sequence ID" value="KAG9452588.1"/>
    <property type="molecule type" value="Genomic_DNA"/>
</dbReference>
<dbReference type="PANTHER" id="PTHR32208:SF58">
    <property type="entry name" value="GALACTOSE OXIDASE-LIKE EARLY SET DOMAIN-CONTAINING PROTEIN"/>
    <property type="match status" value="1"/>
</dbReference>
<sequence length="567" mass="61847">MRSAYTTPVAALLWLLVSAAVPTPGECGGGRGKWKLLKRNMGISAMHMALLPNGRVVAFDRTDFGPSNVSLPAGRCRLDALDQALTRDCYAHSVEFDPASRRVRPLTVLTDTWCSSGALSPDGTLVQSGGFNDGDRAVRYFSPCDACDWVEDARALAVRRWYASNQILPDGKIIVVGGREQFSYEFLPKSSISSTHELHPLPFLKETKEDSLLENNLYPFTHLAPDGNLFVFANNRAILLDYARNRVVRRFPVMPGDAARNYPSTGSSVLLPLLLGGDDAVEAEVFICGGAPPKSNYLANEGTFLPAAKSCGRLKLTDESPSWKMEEMPRARVMGDMVLLPTGDVLLINGAARGTAGWEVGREPVLNPVLYRTGFTYSLKSSKFEVMDASPVPRMYHSAALLLPDGRVLIGGSNPHQRYNFSGVLFPTELSLETFYPPYLISTGSYNSRPEIGALPGGSKLNYNQRFSVEFKTKERRILRSEDGGGTVYLTMVAPSFTTHSFSMNQRVLVLKTFPGLNRVGSSGRNASYVVEGVAPATAALAPPGYYLLHVVVNGGVPSRGTWVHIR</sequence>
<evidence type="ECO:0000313" key="5">
    <source>
        <dbReference type="EMBL" id="KAG9452588.1"/>
    </source>
</evidence>
<dbReference type="InterPro" id="IPR009880">
    <property type="entry name" value="Glyoxal_oxidase_N"/>
</dbReference>
<dbReference type="Proteomes" id="UP000825729">
    <property type="component" value="Unassembled WGS sequence"/>
</dbReference>
<evidence type="ECO:0000256" key="2">
    <source>
        <dbReference type="SAM" id="SignalP"/>
    </source>
</evidence>
<comment type="caution">
    <text evidence="5">The sequence shown here is derived from an EMBL/GenBank/DDBJ whole genome shotgun (WGS) entry which is preliminary data.</text>
</comment>
<keyword evidence="1 2" id="KW-0732">Signal</keyword>
<dbReference type="SUPFAM" id="SSF81296">
    <property type="entry name" value="E set domains"/>
    <property type="match status" value="1"/>
</dbReference>
<dbReference type="InterPro" id="IPR011043">
    <property type="entry name" value="Gal_Oxase/kelch_b-propeller"/>
</dbReference>
<dbReference type="CDD" id="cd02851">
    <property type="entry name" value="E_set_GO_C"/>
    <property type="match status" value="1"/>
</dbReference>
<dbReference type="InterPro" id="IPR015202">
    <property type="entry name" value="GO-like_E_set"/>
</dbReference>
<reference evidence="5 6" key="1">
    <citation type="submission" date="2021-07" db="EMBL/GenBank/DDBJ databases">
        <title>The Aristolochia fimbriata genome: insights into angiosperm evolution, floral development and chemical biosynthesis.</title>
        <authorList>
            <person name="Jiao Y."/>
        </authorList>
    </citation>
    <scope>NUCLEOTIDE SEQUENCE [LARGE SCALE GENOMIC DNA]</scope>
    <source>
        <strain evidence="5">IBCAS-2021</strain>
        <tissue evidence="5">Leaf</tissue>
    </source>
</reference>
<accession>A0AAV7EUS6</accession>
<dbReference type="Pfam" id="PF09118">
    <property type="entry name" value="GO-like_E_set"/>
    <property type="match status" value="1"/>
</dbReference>
<evidence type="ECO:0000256" key="1">
    <source>
        <dbReference type="ARBA" id="ARBA00022729"/>
    </source>
</evidence>
<dbReference type="InterPro" id="IPR013783">
    <property type="entry name" value="Ig-like_fold"/>
</dbReference>
<protein>
    <submittedName>
        <fullName evidence="5">Uncharacterized protein</fullName>
    </submittedName>
</protein>
<proteinExistence type="predicted"/>
<keyword evidence="6" id="KW-1185">Reference proteome</keyword>
<gene>
    <name evidence="5" type="ORF">H6P81_005492</name>
</gene>
<feature type="domain" description="Galactose oxidase-like Early set" evidence="4">
    <location>
        <begin position="449"/>
        <end position="566"/>
    </location>
</feature>
<feature type="signal peptide" evidence="2">
    <location>
        <begin position="1"/>
        <end position="19"/>
    </location>
</feature>
<dbReference type="Gene3D" id="2.130.10.80">
    <property type="entry name" value="Galactose oxidase/kelch, beta-propeller"/>
    <property type="match status" value="1"/>
</dbReference>
<organism evidence="5 6">
    <name type="scientific">Aristolochia fimbriata</name>
    <name type="common">White veined hardy Dutchman's pipe vine</name>
    <dbReference type="NCBI Taxonomy" id="158543"/>
    <lineage>
        <taxon>Eukaryota</taxon>
        <taxon>Viridiplantae</taxon>
        <taxon>Streptophyta</taxon>
        <taxon>Embryophyta</taxon>
        <taxon>Tracheophyta</taxon>
        <taxon>Spermatophyta</taxon>
        <taxon>Magnoliopsida</taxon>
        <taxon>Magnoliidae</taxon>
        <taxon>Piperales</taxon>
        <taxon>Aristolochiaceae</taxon>
        <taxon>Aristolochia</taxon>
    </lineage>
</organism>
<name>A0AAV7EUS6_ARIFI</name>
<dbReference type="PANTHER" id="PTHR32208">
    <property type="entry name" value="SECRETED PROTEIN-RELATED"/>
    <property type="match status" value="1"/>
</dbReference>
<dbReference type="Pfam" id="PF07250">
    <property type="entry name" value="Glyoxal_oxid_N"/>
    <property type="match status" value="1"/>
</dbReference>
<evidence type="ECO:0000259" key="4">
    <source>
        <dbReference type="Pfam" id="PF09118"/>
    </source>
</evidence>
<feature type="domain" description="Glyoxal oxidase N-terminal" evidence="3">
    <location>
        <begin position="46"/>
        <end position="439"/>
    </location>
</feature>
<dbReference type="AlphaFoldDB" id="A0AAV7EUS6"/>
<dbReference type="InterPro" id="IPR014756">
    <property type="entry name" value="Ig_E-set"/>
</dbReference>
<evidence type="ECO:0000259" key="3">
    <source>
        <dbReference type="Pfam" id="PF07250"/>
    </source>
</evidence>